<protein>
    <submittedName>
        <fullName evidence="1">Uncharacterized protein</fullName>
    </submittedName>
</protein>
<gene>
    <name evidence="1" type="ORF">SAMN05444277_104154</name>
</gene>
<dbReference type="Proteomes" id="UP000199031">
    <property type="component" value="Unassembled WGS sequence"/>
</dbReference>
<reference evidence="1 2" key="1">
    <citation type="submission" date="2016-10" db="EMBL/GenBank/DDBJ databases">
        <authorList>
            <person name="de Groot N.N."/>
        </authorList>
    </citation>
    <scope>NUCLEOTIDE SEQUENCE [LARGE SCALE GENOMIC DNA]</scope>
    <source>
        <strain evidence="1 2">DSM 28286</strain>
    </source>
</reference>
<name>A0A1I5V1J5_9BACT</name>
<proteinExistence type="predicted"/>
<dbReference type="RefSeq" id="WP_090657394.1">
    <property type="nucleotide sequence ID" value="NZ_FOXQ01000004.1"/>
</dbReference>
<keyword evidence="2" id="KW-1185">Reference proteome</keyword>
<evidence type="ECO:0000313" key="1">
    <source>
        <dbReference type="EMBL" id="SFQ01349.1"/>
    </source>
</evidence>
<evidence type="ECO:0000313" key="2">
    <source>
        <dbReference type="Proteomes" id="UP000199031"/>
    </source>
</evidence>
<sequence>MNRHYRPAGIKLIHFNLTLMCDFQKLAFSGDGYVVRCTECGYLQLAFGTTMLTLTNEEFGALYDLTTSHMNIVSVNGNDFLSDDTKGIFLSTPSAGCCIVLTVKELYRFHEILDKADDEMKALSMMQLFANNNS</sequence>
<dbReference type="EMBL" id="FOXQ01000004">
    <property type="protein sequence ID" value="SFQ01349.1"/>
    <property type="molecule type" value="Genomic_DNA"/>
</dbReference>
<organism evidence="1 2">
    <name type="scientific">Parafilimonas terrae</name>
    <dbReference type="NCBI Taxonomy" id="1465490"/>
    <lineage>
        <taxon>Bacteria</taxon>
        <taxon>Pseudomonadati</taxon>
        <taxon>Bacteroidota</taxon>
        <taxon>Chitinophagia</taxon>
        <taxon>Chitinophagales</taxon>
        <taxon>Chitinophagaceae</taxon>
        <taxon>Parafilimonas</taxon>
    </lineage>
</organism>
<dbReference type="OrthoDB" id="957491at2"/>
<dbReference type="STRING" id="1465490.SAMN05444277_104154"/>
<dbReference type="AlphaFoldDB" id="A0A1I5V1J5"/>
<accession>A0A1I5V1J5</accession>